<organism evidence="1 2">
    <name type="scientific">Halobaculum litoreum</name>
    <dbReference type="NCBI Taxonomy" id="3031998"/>
    <lineage>
        <taxon>Archaea</taxon>
        <taxon>Methanobacteriati</taxon>
        <taxon>Methanobacteriota</taxon>
        <taxon>Stenosarchaea group</taxon>
        <taxon>Halobacteria</taxon>
        <taxon>Halobacteriales</taxon>
        <taxon>Haloferacaceae</taxon>
        <taxon>Halobaculum</taxon>
    </lineage>
</organism>
<dbReference type="EMBL" id="JBHSZG010000001">
    <property type="protein sequence ID" value="MFC7135901.1"/>
    <property type="molecule type" value="Genomic_DNA"/>
</dbReference>
<protein>
    <submittedName>
        <fullName evidence="1">Uncharacterized protein</fullName>
    </submittedName>
</protein>
<keyword evidence="2" id="KW-1185">Reference proteome</keyword>
<reference evidence="1 2" key="1">
    <citation type="journal article" date="2019" name="Int. J. Syst. Evol. Microbiol.">
        <title>The Global Catalogue of Microorganisms (GCM) 10K type strain sequencing project: providing services to taxonomists for standard genome sequencing and annotation.</title>
        <authorList>
            <consortium name="The Broad Institute Genomics Platform"/>
            <consortium name="The Broad Institute Genome Sequencing Center for Infectious Disease"/>
            <person name="Wu L."/>
            <person name="Ma J."/>
        </authorList>
    </citation>
    <scope>NUCLEOTIDE SEQUENCE [LARGE SCALE GENOMIC DNA]</scope>
    <source>
        <strain evidence="1 2">DT92</strain>
    </source>
</reference>
<comment type="caution">
    <text evidence="1">The sequence shown here is derived from an EMBL/GenBank/DDBJ whole genome shotgun (WGS) entry which is preliminary data.</text>
</comment>
<proteinExistence type="predicted"/>
<accession>A0ABD5XMM6</accession>
<evidence type="ECO:0000313" key="2">
    <source>
        <dbReference type="Proteomes" id="UP001596368"/>
    </source>
</evidence>
<sequence>MFKYKSITVAALVVFSVLAVSVAPVAAQSEADSCTVDLEGMQMAVDTYNGNLDQLPGPLRGQLAGERVNVVITSSDGDYEYSAVTNGDARVTSFSEDLVENPTLRVETSESTVCEILDSQNPAAAALDAYRNDDITVEGVGVTKSVTLRVAKTLFGVGSALGLF</sequence>
<gene>
    <name evidence="1" type="ORF">ACFQRB_03545</name>
</gene>
<dbReference type="Proteomes" id="UP001596368">
    <property type="component" value="Unassembled WGS sequence"/>
</dbReference>
<dbReference type="AlphaFoldDB" id="A0ABD5XMM6"/>
<evidence type="ECO:0000313" key="1">
    <source>
        <dbReference type="EMBL" id="MFC7135901.1"/>
    </source>
</evidence>
<name>A0ABD5XMM6_9EURY</name>